<evidence type="ECO:0000313" key="2">
    <source>
        <dbReference type="EMBL" id="RLL13187.1"/>
    </source>
</evidence>
<proteinExistence type="predicted"/>
<name>A0A498CPF8_9FIRM</name>
<evidence type="ECO:0008006" key="4">
    <source>
        <dbReference type="Google" id="ProtNLM"/>
    </source>
</evidence>
<dbReference type="Proteomes" id="UP000276301">
    <property type="component" value="Unassembled WGS sequence"/>
</dbReference>
<dbReference type="EMBL" id="RCHT01000004">
    <property type="protein sequence ID" value="RLL13187.1"/>
    <property type="molecule type" value="Genomic_DNA"/>
</dbReference>
<keyword evidence="3" id="KW-1185">Reference proteome</keyword>
<organism evidence="2 3">
    <name type="scientific">Anaerotruncus massiliensis</name>
    <name type="common">ex Liu et al. 2021</name>
    <dbReference type="NCBI Taxonomy" id="2321404"/>
    <lineage>
        <taxon>Bacteria</taxon>
        <taxon>Bacillati</taxon>
        <taxon>Bacillota</taxon>
        <taxon>Clostridia</taxon>
        <taxon>Eubacteriales</taxon>
        <taxon>Oscillospiraceae</taxon>
        <taxon>Anaerotruncus</taxon>
    </lineage>
</organism>
<reference evidence="2 3" key="1">
    <citation type="submission" date="2018-10" db="EMBL/GenBank/DDBJ databases">
        <title>Anaerotruncus faecis sp. nov., isolated from human feces.</title>
        <authorList>
            <person name="Wang Y.-J."/>
        </authorList>
    </citation>
    <scope>NUCLEOTIDE SEQUENCE [LARGE SCALE GENOMIC DNA]</scope>
    <source>
        <strain evidence="2 3">22A2-44</strain>
    </source>
</reference>
<keyword evidence="1" id="KW-0812">Transmembrane</keyword>
<comment type="caution">
    <text evidence="2">The sequence shown here is derived from an EMBL/GenBank/DDBJ whole genome shotgun (WGS) entry which is preliminary data.</text>
</comment>
<accession>A0A498CPF8</accession>
<evidence type="ECO:0000313" key="3">
    <source>
        <dbReference type="Proteomes" id="UP000276301"/>
    </source>
</evidence>
<gene>
    <name evidence="2" type="ORF">D4A47_04405</name>
</gene>
<feature type="transmembrane region" description="Helical" evidence="1">
    <location>
        <begin position="48"/>
        <end position="69"/>
    </location>
</feature>
<keyword evidence="1" id="KW-1133">Transmembrane helix</keyword>
<dbReference type="AlphaFoldDB" id="A0A498CPF8"/>
<evidence type="ECO:0000256" key="1">
    <source>
        <dbReference type="SAM" id="Phobius"/>
    </source>
</evidence>
<protein>
    <recommendedName>
        <fullName evidence="4">Permease of phosphate ABC transporter</fullName>
    </recommendedName>
</protein>
<dbReference type="RefSeq" id="WP_121586320.1">
    <property type="nucleotide sequence ID" value="NZ_DBGELX010000081.1"/>
</dbReference>
<feature type="transmembrane region" description="Helical" evidence="1">
    <location>
        <begin position="24"/>
        <end position="42"/>
    </location>
</feature>
<sequence length="74" mass="8603">MDAVQRVIDWGMERFRGFSVRDVAIFKTCLLSIGTLLGVYFVKPLKKLAPVIWLVAIASYAYLIWRMFFADEQQ</sequence>
<keyword evidence="1" id="KW-0472">Membrane</keyword>